<protein>
    <recommendedName>
        <fullName evidence="3">Coenzyme F420 biosynthesis-associated protein</fullName>
    </recommendedName>
</protein>
<dbReference type="PANTHER" id="PTHR39420">
    <property type="match status" value="1"/>
</dbReference>
<accession>A0A7Y0LYS8</accession>
<dbReference type="Gene3D" id="1.20.150.30">
    <property type="entry name" value="Zincin-like metallopeptidase, N-terminal domain"/>
    <property type="match status" value="1"/>
</dbReference>
<dbReference type="PANTHER" id="PTHR39420:SF1">
    <property type="entry name" value="HYDROLASE"/>
    <property type="match status" value="1"/>
</dbReference>
<evidence type="ECO:0008006" key="3">
    <source>
        <dbReference type="Google" id="ProtNLM"/>
    </source>
</evidence>
<dbReference type="NCBIfam" id="TIGR03883">
    <property type="entry name" value="DUF2342_F420"/>
    <property type="match status" value="1"/>
</dbReference>
<sequence>MNAHASAVPVDWPTAARFAHSLVRPGPSAERAELTTLVGDLRAAATTAAGHVVRITGMTPADGAHPDHVPLSRVLVVDRSRWARANTELLASMTADLSPEPGEKGPSRATRFAGSAQAGGVLALLSAKVLGQFDPFTPRAVPGGALRGRLLLVAPNVLQVERELGVAPADFRLWVALHEQTHALQFAAAPWLADHLRARAGVLLGDLTRDDEVHERERLRALVTGAARTLRGDDDAPGVAAMLTADERRVFEEVGAVMALLEGHADVSMDAVGRSVVPTVRRIRARFEERRSRAGRQGPVNRLLRQVLGLDLKLAQYREGAAFVRAVTRDIGQEGFNAVWAQPAHLPSAREIADPRAWVRRVHG</sequence>
<comment type="caution">
    <text evidence="1">The sequence shown here is derived from an EMBL/GenBank/DDBJ whole genome shotgun (WGS) entry which is preliminary data.</text>
</comment>
<dbReference type="InterPro" id="IPR042271">
    <property type="entry name" value="Zinicin_2_N"/>
</dbReference>
<evidence type="ECO:0000313" key="1">
    <source>
        <dbReference type="EMBL" id="NMR20359.1"/>
    </source>
</evidence>
<keyword evidence="2" id="KW-1185">Reference proteome</keyword>
<dbReference type="InterPro" id="IPR022454">
    <property type="entry name" value="CHP03883_F420-assoc"/>
</dbReference>
<proteinExistence type="predicted"/>
<dbReference type="NCBIfam" id="TIGR03624">
    <property type="entry name" value="putative hydrolase"/>
    <property type="match status" value="1"/>
</dbReference>
<dbReference type="InterPro" id="IPR018766">
    <property type="entry name" value="Zinicin_2"/>
</dbReference>
<dbReference type="SUPFAM" id="SSF55486">
    <property type="entry name" value="Metalloproteases ('zincins'), catalytic domain"/>
    <property type="match status" value="1"/>
</dbReference>
<dbReference type="Proteomes" id="UP000562124">
    <property type="component" value="Unassembled WGS sequence"/>
</dbReference>
<gene>
    <name evidence="1" type="ORF">HIR71_09045</name>
</gene>
<organism evidence="1 2">
    <name type="scientific">Cellulomonas fimi</name>
    <dbReference type="NCBI Taxonomy" id="1708"/>
    <lineage>
        <taxon>Bacteria</taxon>
        <taxon>Bacillati</taxon>
        <taxon>Actinomycetota</taxon>
        <taxon>Actinomycetes</taxon>
        <taxon>Micrococcales</taxon>
        <taxon>Cellulomonadaceae</taxon>
        <taxon>Cellulomonas</taxon>
    </lineage>
</organism>
<reference evidence="1 2" key="1">
    <citation type="submission" date="2020-04" db="EMBL/GenBank/DDBJ databases">
        <title>Sequencing and Assembly of C. fimi.</title>
        <authorList>
            <person name="Ramsey A.R."/>
        </authorList>
    </citation>
    <scope>NUCLEOTIDE SEQUENCE [LARGE SCALE GENOMIC DNA]</scope>
    <source>
        <strain evidence="1 2">SB</strain>
    </source>
</reference>
<dbReference type="Pfam" id="PF10103">
    <property type="entry name" value="Zincin_2"/>
    <property type="match status" value="1"/>
</dbReference>
<dbReference type="EMBL" id="JABCJJ010000011">
    <property type="protein sequence ID" value="NMR20359.1"/>
    <property type="molecule type" value="Genomic_DNA"/>
</dbReference>
<dbReference type="AlphaFoldDB" id="A0A7Y0LYS8"/>
<dbReference type="RefSeq" id="WP_169324731.1">
    <property type="nucleotide sequence ID" value="NZ_JABCJJ010000011.1"/>
</dbReference>
<evidence type="ECO:0000313" key="2">
    <source>
        <dbReference type="Proteomes" id="UP000562124"/>
    </source>
</evidence>
<name>A0A7Y0LYS8_CELFI</name>